<protein>
    <recommendedName>
        <fullName evidence="3">RPW8 domain-containing protein</fullName>
    </recommendedName>
</protein>
<keyword evidence="5" id="KW-1185">Reference proteome</keyword>
<gene>
    <name evidence="4" type="ORF">E3N88_28160</name>
</gene>
<dbReference type="Proteomes" id="UP000326396">
    <property type="component" value="Linkage Group LG4"/>
</dbReference>
<reference evidence="4 5" key="1">
    <citation type="submission" date="2019-05" db="EMBL/GenBank/DDBJ databases">
        <title>Mikania micrantha, genome provides insights into the molecular mechanism of rapid growth.</title>
        <authorList>
            <person name="Liu B."/>
        </authorList>
    </citation>
    <scope>NUCLEOTIDE SEQUENCE [LARGE SCALE GENOMIC DNA]</scope>
    <source>
        <strain evidence="4">NLD-2019</strain>
        <tissue evidence="4">Leaf</tissue>
    </source>
</reference>
<accession>A0A5N6MYP5</accession>
<organism evidence="4 5">
    <name type="scientific">Mikania micrantha</name>
    <name type="common">bitter vine</name>
    <dbReference type="NCBI Taxonomy" id="192012"/>
    <lineage>
        <taxon>Eukaryota</taxon>
        <taxon>Viridiplantae</taxon>
        <taxon>Streptophyta</taxon>
        <taxon>Embryophyta</taxon>
        <taxon>Tracheophyta</taxon>
        <taxon>Spermatophyta</taxon>
        <taxon>Magnoliopsida</taxon>
        <taxon>eudicotyledons</taxon>
        <taxon>Gunneridae</taxon>
        <taxon>Pentapetalae</taxon>
        <taxon>asterids</taxon>
        <taxon>campanulids</taxon>
        <taxon>Asterales</taxon>
        <taxon>Asteraceae</taxon>
        <taxon>Asteroideae</taxon>
        <taxon>Heliantheae alliance</taxon>
        <taxon>Eupatorieae</taxon>
        <taxon>Mikania</taxon>
    </lineage>
</organism>
<feature type="domain" description="RPW8" evidence="3">
    <location>
        <begin position="1"/>
        <end position="150"/>
    </location>
</feature>
<evidence type="ECO:0000313" key="5">
    <source>
        <dbReference type="Proteomes" id="UP000326396"/>
    </source>
</evidence>
<dbReference type="InterPro" id="IPR008808">
    <property type="entry name" value="Powdery_mildew-R_dom"/>
</dbReference>
<feature type="compositionally biased region" description="Low complexity" evidence="1">
    <location>
        <begin position="248"/>
        <end position="262"/>
    </location>
</feature>
<dbReference type="GO" id="GO:0007166">
    <property type="term" value="P:cell surface receptor signaling pathway"/>
    <property type="evidence" value="ECO:0007669"/>
    <property type="project" value="InterPro"/>
</dbReference>
<comment type="caution">
    <text evidence="4">The sequence shown here is derived from an EMBL/GenBank/DDBJ whole genome shotgun (WGS) entry which is preliminary data.</text>
</comment>
<dbReference type="AlphaFoldDB" id="A0A5N6MYP5"/>
<evidence type="ECO:0000259" key="3">
    <source>
        <dbReference type="PROSITE" id="PS51153"/>
    </source>
</evidence>
<name>A0A5N6MYP5_9ASTR</name>
<keyword evidence="2" id="KW-1133">Transmembrane helix</keyword>
<sequence length="417" mass="46952">MADAIVGGAFLGDVVSKLSSQIIKEINKSRHFKSQLKQMQETVDSMRPLADQLDKLNQKLDRPEEEIKVFINLLNQADELVQKCAKIKWNVRKRSGHALKLDDLNKSLRDFVQVNLQLQNARTGAETLVQVKRGSGKTTFVKLFCNDPDIKSILVDLPARVRGAKWLADGLWRLRWVLGSRLPAKWCLRLSASPKSDWVTISPPVVVIAAWCSGSPISDGRWYSRRDFYYVQSRSNSTPALLSPTASPPHSHSRQSSSTRFSGKISSNVVALKTFSKPWDKQFNSIEEEGLLDDDNESEKRIPRRCYVLGFIICFLIMFSLFALILYGASKPQKPKLTMKSITFERFVVQAGSDFTGVATDMVTMNSTVKFSFRNTAAMAAKRTTTLRSSCNHLKGLGFNNEKGKDLPICNKFTNYE</sequence>
<dbReference type="PROSITE" id="PS51153">
    <property type="entry name" value="RPW8"/>
    <property type="match status" value="1"/>
</dbReference>
<feature type="transmembrane region" description="Helical" evidence="2">
    <location>
        <begin position="307"/>
        <end position="329"/>
    </location>
</feature>
<keyword evidence="2" id="KW-0812">Transmembrane</keyword>
<feature type="region of interest" description="Disordered" evidence="1">
    <location>
        <begin position="239"/>
        <end position="262"/>
    </location>
</feature>
<dbReference type="OrthoDB" id="903824at2759"/>
<evidence type="ECO:0000313" key="4">
    <source>
        <dbReference type="EMBL" id="KAD4179569.1"/>
    </source>
</evidence>
<dbReference type="InterPro" id="IPR036537">
    <property type="entry name" value="Adaptor_Cbl_N_dom_sf"/>
</dbReference>
<evidence type="ECO:0000256" key="1">
    <source>
        <dbReference type="SAM" id="MobiDB-lite"/>
    </source>
</evidence>
<dbReference type="Pfam" id="PF05659">
    <property type="entry name" value="RPW8"/>
    <property type="match status" value="1"/>
</dbReference>
<dbReference type="EMBL" id="SZYD01000014">
    <property type="protein sequence ID" value="KAD4179569.1"/>
    <property type="molecule type" value="Genomic_DNA"/>
</dbReference>
<evidence type="ECO:0000256" key="2">
    <source>
        <dbReference type="SAM" id="Phobius"/>
    </source>
</evidence>
<dbReference type="Gene3D" id="1.20.930.20">
    <property type="entry name" value="Adaptor protein Cbl, N-terminal domain"/>
    <property type="match status" value="1"/>
</dbReference>
<keyword evidence="2" id="KW-0472">Membrane</keyword>
<proteinExistence type="predicted"/>